<dbReference type="AlphaFoldDB" id="A0A7S3Y8Y4"/>
<evidence type="ECO:0000313" key="2">
    <source>
        <dbReference type="EMBL" id="CAE0644384.1"/>
    </source>
</evidence>
<sequence length="269" mass="30348">MVSKQRQGGPCCPCAGSHPSNGTKSASKCIRGCKCRQIGRLCTNCGPKGLGRCTNCKEEAKVESPPSQSIDNRTQRCAEEEAKDENPPSQPINNQTQRCAEEEAKDENPPSQPINETQRCDTQTQREDIAEDDFVQQFFHTAYDDTTARAAHVGPPSEWKSMLVEAFGGKLFRSLYTLPDGNVGREFINTLAELKEKRIQGLVPPEFEFLFKGLVLQRDRHFTKAKDIKVLLKRRMKDFAERKIQELYAEALRCEAQLPKNNHPHTPDE</sequence>
<dbReference type="EMBL" id="HBIU01051185">
    <property type="protein sequence ID" value="CAE0644384.1"/>
    <property type="molecule type" value="Transcribed_RNA"/>
</dbReference>
<feature type="compositionally biased region" description="Polar residues" evidence="1">
    <location>
        <begin position="113"/>
        <end position="123"/>
    </location>
</feature>
<reference evidence="2" key="1">
    <citation type="submission" date="2021-01" db="EMBL/GenBank/DDBJ databases">
        <authorList>
            <person name="Corre E."/>
            <person name="Pelletier E."/>
            <person name="Niang G."/>
            <person name="Scheremetjew M."/>
            <person name="Finn R."/>
            <person name="Kale V."/>
            <person name="Holt S."/>
            <person name="Cochrane G."/>
            <person name="Meng A."/>
            <person name="Brown T."/>
            <person name="Cohen L."/>
        </authorList>
    </citation>
    <scope>NUCLEOTIDE SEQUENCE</scope>
    <source>
        <strain evidence="2">CCMP3107</strain>
    </source>
</reference>
<evidence type="ECO:0000256" key="1">
    <source>
        <dbReference type="SAM" id="MobiDB-lite"/>
    </source>
</evidence>
<protein>
    <submittedName>
        <fullName evidence="2">Uncharacterized protein</fullName>
    </submittedName>
</protein>
<proteinExistence type="predicted"/>
<gene>
    <name evidence="2" type="ORF">HAKA00212_LOCUS22640</name>
</gene>
<name>A0A7S3Y8Y4_HETAK</name>
<feature type="region of interest" description="Disordered" evidence="1">
    <location>
        <begin position="61"/>
        <end position="125"/>
    </location>
</feature>
<feature type="compositionally biased region" description="Basic and acidic residues" evidence="1">
    <location>
        <begin position="99"/>
        <end position="108"/>
    </location>
</feature>
<organism evidence="2">
    <name type="scientific">Heterosigma akashiwo</name>
    <name type="common">Chromophytic alga</name>
    <name type="synonym">Heterosigma carterae</name>
    <dbReference type="NCBI Taxonomy" id="2829"/>
    <lineage>
        <taxon>Eukaryota</taxon>
        <taxon>Sar</taxon>
        <taxon>Stramenopiles</taxon>
        <taxon>Ochrophyta</taxon>
        <taxon>Raphidophyceae</taxon>
        <taxon>Chattonellales</taxon>
        <taxon>Chattonellaceae</taxon>
        <taxon>Heterosigma</taxon>
    </lineage>
</organism>
<feature type="compositionally biased region" description="Basic and acidic residues" evidence="1">
    <location>
        <begin position="73"/>
        <end position="86"/>
    </location>
</feature>
<accession>A0A7S3Y8Y4</accession>